<dbReference type="Proteomes" id="UP000777482">
    <property type="component" value="Unassembled WGS sequence"/>
</dbReference>
<dbReference type="AlphaFoldDB" id="A0A9P6VVW1"/>
<gene>
    <name evidence="2" type="ORF">C6P46_006629</name>
</gene>
<reference evidence="2 3" key="1">
    <citation type="submission" date="2020-11" db="EMBL/GenBank/DDBJ databases">
        <title>Kefir isolates.</title>
        <authorList>
            <person name="Marcisauskas S."/>
            <person name="Kim Y."/>
            <person name="Blasche S."/>
        </authorList>
    </citation>
    <scope>NUCLEOTIDE SEQUENCE [LARGE SCALE GENOMIC DNA]</scope>
    <source>
        <strain evidence="2 3">KR</strain>
    </source>
</reference>
<dbReference type="EMBL" id="PUHQ01000084">
    <property type="protein sequence ID" value="KAG0657236.1"/>
    <property type="molecule type" value="Genomic_DNA"/>
</dbReference>
<evidence type="ECO:0000313" key="2">
    <source>
        <dbReference type="EMBL" id="KAG0657236.1"/>
    </source>
</evidence>
<feature type="compositionally biased region" description="Gly residues" evidence="1">
    <location>
        <begin position="47"/>
        <end position="56"/>
    </location>
</feature>
<sequence length="239" mass="24879">MNTAGRVVHPQPGSKPKALAKQRFESPPSVDSGQASALTTSQQGGRTSQGGSGSACGDGHDGGDSDDDGASDLDIDECSDEEIAQFLALVREEVSKGAATGEAPDLERVSQFLGASARAAAARARATTQSDENAPLLTSQEDANDVFRMDVERSASVSSQVALAIADEGLKAMNGGGQAEDDAEDVKSLCGVLASDVTRPIELDQQPQVQDVEFSELTIDGVTRNVCTLCRSFYLNKQG</sequence>
<feature type="compositionally biased region" description="Polar residues" evidence="1">
    <location>
        <begin position="29"/>
        <end position="38"/>
    </location>
</feature>
<comment type="caution">
    <text evidence="2">The sequence shown here is derived from an EMBL/GenBank/DDBJ whole genome shotgun (WGS) entry which is preliminary data.</text>
</comment>
<evidence type="ECO:0000256" key="1">
    <source>
        <dbReference type="SAM" id="MobiDB-lite"/>
    </source>
</evidence>
<feature type="compositionally biased region" description="Acidic residues" evidence="1">
    <location>
        <begin position="64"/>
        <end position="77"/>
    </location>
</feature>
<evidence type="ECO:0000313" key="3">
    <source>
        <dbReference type="Proteomes" id="UP000777482"/>
    </source>
</evidence>
<name>A0A9P6VVW1_RHOMI</name>
<protein>
    <submittedName>
        <fullName evidence="2">Uncharacterized protein</fullName>
    </submittedName>
</protein>
<proteinExistence type="predicted"/>
<keyword evidence="3" id="KW-1185">Reference proteome</keyword>
<feature type="region of interest" description="Disordered" evidence="1">
    <location>
        <begin position="1"/>
        <end position="77"/>
    </location>
</feature>
<accession>A0A9P6VVW1</accession>
<organism evidence="2 3">
    <name type="scientific">Rhodotorula mucilaginosa</name>
    <name type="common">Yeast</name>
    <name type="synonym">Rhodotorula rubra</name>
    <dbReference type="NCBI Taxonomy" id="5537"/>
    <lineage>
        <taxon>Eukaryota</taxon>
        <taxon>Fungi</taxon>
        <taxon>Dikarya</taxon>
        <taxon>Basidiomycota</taxon>
        <taxon>Pucciniomycotina</taxon>
        <taxon>Microbotryomycetes</taxon>
        <taxon>Sporidiobolales</taxon>
        <taxon>Sporidiobolaceae</taxon>
        <taxon>Rhodotorula</taxon>
    </lineage>
</organism>